<keyword evidence="1" id="KW-0732">Signal</keyword>
<dbReference type="InterPro" id="IPR002491">
    <property type="entry name" value="ABC_transptr_periplasmic_BD"/>
</dbReference>
<gene>
    <name evidence="5" type="ORF">SAMN04515672_2376</name>
</gene>
<keyword evidence="6" id="KW-1185">Reference proteome</keyword>
<dbReference type="Pfam" id="PF18204">
    <property type="entry name" value="PGF-CTERM"/>
    <property type="match status" value="1"/>
</dbReference>
<dbReference type="InterPro" id="IPR050902">
    <property type="entry name" value="ABC_Transporter_SBP"/>
</dbReference>
<evidence type="ECO:0000256" key="1">
    <source>
        <dbReference type="ARBA" id="ARBA00022729"/>
    </source>
</evidence>
<dbReference type="RefSeq" id="WP_090306305.1">
    <property type="nucleotide sequence ID" value="NZ_FNFE01000003.1"/>
</dbReference>
<dbReference type="PROSITE" id="PS50983">
    <property type="entry name" value="FE_B12_PBP"/>
    <property type="match status" value="1"/>
</dbReference>
<dbReference type="EMBL" id="FNFE01000003">
    <property type="protein sequence ID" value="SDK16060.1"/>
    <property type="molecule type" value="Genomic_DNA"/>
</dbReference>
<evidence type="ECO:0000313" key="5">
    <source>
        <dbReference type="EMBL" id="SDK16060.1"/>
    </source>
</evidence>
<proteinExistence type="predicted"/>
<organism evidence="5 6">
    <name type="scientific">Natronorubrum texcoconense</name>
    <dbReference type="NCBI Taxonomy" id="1095776"/>
    <lineage>
        <taxon>Archaea</taxon>
        <taxon>Methanobacteriati</taxon>
        <taxon>Methanobacteriota</taxon>
        <taxon>Stenosarchaea group</taxon>
        <taxon>Halobacteria</taxon>
        <taxon>Halobacteriales</taxon>
        <taxon>Natrialbaceae</taxon>
        <taxon>Natronorubrum</taxon>
    </lineage>
</organism>
<dbReference type="GO" id="GO:0005886">
    <property type="term" value="C:plasma membrane"/>
    <property type="evidence" value="ECO:0007669"/>
    <property type="project" value="UniProtKB-SubCell"/>
</dbReference>
<dbReference type="InterPro" id="IPR026469">
    <property type="entry name" value="Peripla_PGF_1"/>
</dbReference>
<dbReference type="InterPro" id="IPR026371">
    <property type="entry name" value="PGF_CTERM"/>
</dbReference>
<reference evidence="6" key="1">
    <citation type="submission" date="2016-10" db="EMBL/GenBank/DDBJ databases">
        <authorList>
            <person name="Varghese N."/>
            <person name="Submissions S."/>
        </authorList>
    </citation>
    <scope>NUCLEOTIDE SEQUENCE [LARGE SCALE GENOMIC DNA]</scope>
    <source>
        <strain evidence="6">B4,CECT 8067,JCM 17497</strain>
    </source>
</reference>
<evidence type="ECO:0000256" key="2">
    <source>
        <dbReference type="SAM" id="MobiDB-lite"/>
    </source>
</evidence>
<accession>A0A1G8ZPH0</accession>
<feature type="region of interest" description="Disordered" evidence="2">
    <location>
        <begin position="327"/>
        <end position="352"/>
    </location>
</feature>
<dbReference type="OrthoDB" id="214567at2157"/>
<dbReference type="PANTHER" id="PTHR30535">
    <property type="entry name" value="VITAMIN B12-BINDING PROTEIN"/>
    <property type="match status" value="1"/>
</dbReference>
<dbReference type="Proteomes" id="UP000198882">
    <property type="component" value="Unassembled WGS sequence"/>
</dbReference>
<feature type="transmembrane region" description="Helical" evidence="3">
    <location>
        <begin position="353"/>
        <end position="373"/>
    </location>
</feature>
<keyword evidence="3" id="KW-1133">Transmembrane helix</keyword>
<dbReference type="Gene3D" id="3.40.50.1980">
    <property type="entry name" value="Nitrogenase molybdenum iron protein domain"/>
    <property type="match status" value="2"/>
</dbReference>
<feature type="domain" description="Fe/B12 periplasmic-binding" evidence="4">
    <location>
        <begin position="62"/>
        <end position="316"/>
    </location>
</feature>
<dbReference type="PANTHER" id="PTHR30535:SF34">
    <property type="entry name" value="MOLYBDATE-BINDING PROTEIN MOLA"/>
    <property type="match status" value="1"/>
</dbReference>
<feature type="compositionally biased region" description="Acidic residues" evidence="2">
    <location>
        <begin position="333"/>
        <end position="351"/>
    </location>
</feature>
<keyword evidence="3" id="KW-0812">Transmembrane</keyword>
<dbReference type="STRING" id="1095776.SAMN04515672_2376"/>
<dbReference type="GO" id="GO:0071281">
    <property type="term" value="P:cellular response to iron ion"/>
    <property type="evidence" value="ECO:0007669"/>
    <property type="project" value="TreeGrafter"/>
</dbReference>
<sequence length="376" mass="39711">MRQQLTVLVAVVLAISVVAPIAGATGATTGAAVQDSETQCEYPLTITDASGEEVTIDDEPESIVTLYPGDAQLAYSIGAEDKVVGMPVGQYTDSLDAGDRTDISEDDGVTPNAEEIVALDPDVVLAANIALSQEDLLETLEDADITVVVLDTANSIDDVHDNVRTTGEVTGECESAEETIEWMDDRLEVFADALEDEEAPLAYYDSGDDGATFGAETFQHDVLTAGGLDNLAAEVGEEGWVMMSPETVVDEDPEWVVYPDREDAPPSADSLEETTAFQEDNIHAVDDNAVSQPAPDIVYVVESLVETVHPDVYDEIESDLAAVDEAHGVGDDANGEDDDADDADASDDGDDTIPGFGIPVAVAAVLAVAGFLLRRR</sequence>
<dbReference type="NCBIfam" id="TIGR04281">
    <property type="entry name" value="peripla_PGF_1"/>
    <property type="match status" value="1"/>
</dbReference>
<dbReference type="NCBIfam" id="TIGR04126">
    <property type="entry name" value="PGF_CTERM"/>
    <property type="match status" value="1"/>
</dbReference>
<evidence type="ECO:0000256" key="3">
    <source>
        <dbReference type="SAM" id="Phobius"/>
    </source>
</evidence>
<dbReference type="SUPFAM" id="SSF53807">
    <property type="entry name" value="Helical backbone' metal receptor"/>
    <property type="match status" value="1"/>
</dbReference>
<evidence type="ECO:0000259" key="4">
    <source>
        <dbReference type="PROSITE" id="PS50983"/>
    </source>
</evidence>
<evidence type="ECO:0000313" key="6">
    <source>
        <dbReference type="Proteomes" id="UP000198882"/>
    </source>
</evidence>
<dbReference type="Pfam" id="PF01497">
    <property type="entry name" value="Peripla_BP_2"/>
    <property type="match status" value="1"/>
</dbReference>
<keyword evidence="3" id="KW-0472">Membrane</keyword>
<dbReference type="AlphaFoldDB" id="A0A1G8ZPH0"/>
<protein>
    <submittedName>
        <fullName evidence="5">Iron complex transport system substrate-binding protein</fullName>
    </submittedName>
</protein>
<name>A0A1G8ZPH0_9EURY</name>
<dbReference type="GO" id="GO:0030115">
    <property type="term" value="C:S-layer"/>
    <property type="evidence" value="ECO:0007669"/>
    <property type="project" value="UniProtKB-SubCell"/>
</dbReference>